<evidence type="ECO:0000313" key="2">
    <source>
        <dbReference type="EMBL" id="KXT02777.1"/>
    </source>
</evidence>
<accession>A0A139HK72</accession>
<dbReference type="Proteomes" id="UP000073492">
    <property type="component" value="Unassembled WGS sequence"/>
</dbReference>
<feature type="region of interest" description="Disordered" evidence="1">
    <location>
        <begin position="39"/>
        <end position="60"/>
    </location>
</feature>
<evidence type="ECO:0000256" key="1">
    <source>
        <dbReference type="SAM" id="MobiDB-lite"/>
    </source>
</evidence>
<sequence length="305" mass="32753">MREKNDLVAEQDAIRVKARGRTGEYRSLQQAIAALKSARESDAARQNGPGTISAPPHGLPTVTNTSSTAMAATSSGVRPTKEVEIIIIESDEDEGGDGDENLIAGPASRQLFKPVDAIHEQFPFVVALDGQWHEIRCRGCSANIKPGTSTRFKGLRGLRVHYRQCHCPRGNLAPTAEVCCIMRPVSATDAALMKQGLPPRDVAVEASYAPKMLIESRRETSQASNGVGQSEKQIERSLTRQRGCRAFMIIGLAMTSSNKISPVQYRSGAWLGAGQRKGVWFEAGEASGAKAIAAQAAGLNHVVHL</sequence>
<comment type="caution">
    <text evidence="2">The sequence shown here is derived from an EMBL/GenBank/DDBJ whole genome shotgun (WGS) entry which is preliminary data.</text>
</comment>
<keyword evidence="3" id="KW-1185">Reference proteome</keyword>
<dbReference type="STRING" id="113226.A0A139HK72"/>
<dbReference type="OrthoDB" id="3648432at2759"/>
<organism evidence="2 3">
    <name type="scientific">Pseudocercospora musae</name>
    <dbReference type="NCBI Taxonomy" id="113226"/>
    <lineage>
        <taxon>Eukaryota</taxon>
        <taxon>Fungi</taxon>
        <taxon>Dikarya</taxon>
        <taxon>Ascomycota</taxon>
        <taxon>Pezizomycotina</taxon>
        <taxon>Dothideomycetes</taxon>
        <taxon>Dothideomycetidae</taxon>
        <taxon>Mycosphaerellales</taxon>
        <taxon>Mycosphaerellaceae</taxon>
        <taxon>Pseudocercospora</taxon>
    </lineage>
</organism>
<evidence type="ECO:0000313" key="3">
    <source>
        <dbReference type="Proteomes" id="UP000073492"/>
    </source>
</evidence>
<dbReference type="EMBL" id="LFZO01000618">
    <property type="protein sequence ID" value="KXT02777.1"/>
    <property type="molecule type" value="Genomic_DNA"/>
</dbReference>
<name>A0A139HK72_9PEZI</name>
<proteinExistence type="predicted"/>
<reference evidence="2 3" key="1">
    <citation type="submission" date="2015-07" db="EMBL/GenBank/DDBJ databases">
        <title>Comparative genomics of the Sigatoka disease complex on banana suggests a link between parallel evolutionary changes in Pseudocercospora fijiensis and Pseudocercospora eumusae and increased virulence on the banana host.</title>
        <authorList>
            <person name="Chang T.-C."/>
            <person name="Salvucci A."/>
            <person name="Crous P.W."/>
            <person name="Stergiopoulos I."/>
        </authorList>
    </citation>
    <scope>NUCLEOTIDE SEQUENCE [LARGE SCALE GENOMIC DNA]</scope>
    <source>
        <strain evidence="2 3">CBS 116634</strain>
    </source>
</reference>
<protein>
    <submittedName>
        <fullName evidence="2">Uncharacterized protein</fullName>
    </submittedName>
</protein>
<gene>
    <name evidence="2" type="ORF">AC579_4624</name>
</gene>
<dbReference type="AlphaFoldDB" id="A0A139HK72"/>